<organism evidence="2 3">
    <name type="scientific">Tritrichomonas foetus</name>
    <dbReference type="NCBI Taxonomy" id="1144522"/>
    <lineage>
        <taxon>Eukaryota</taxon>
        <taxon>Metamonada</taxon>
        <taxon>Parabasalia</taxon>
        <taxon>Tritrichomonadida</taxon>
        <taxon>Tritrichomonadidae</taxon>
        <taxon>Tritrichomonas</taxon>
    </lineage>
</organism>
<feature type="transmembrane region" description="Helical" evidence="1">
    <location>
        <begin position="182"/>
        <end position="203"/>
    </location>
</feature>
<sequence length="205" mass="23817">MLKSKSTSNLYRRIITAFVFLSLAFVVFGMSLIYDSYQRSHVILATVSREYRQLSASQLNALSSGAVFIVFWLIFAFYYLASILKQSSIESFRNRYLPICIDSKMKDRILAAVFLAAFIPYFICAFREIRKTTPGKCGQIKQKHDSVFQTWNYEFRENWEKIYDTSYVFYHMICIDIYRPKVNSLIIGSASTVLACLAIFLGFHK</sequence>
<proteinExistence type="predicted"/>
<name>A0A1J4KPD5_9EUKA</name>
<evidence type="ECO:0000256" key="1">
    <source>
        <dbReference type="SAM" id="Phobius"/>
    </source>
</evidence>
<feature type="transmembrane region" description="Helical" evidence="1">
    <location>
        <begin position="59"/>
        <end position="81"/>
    </location>
</feature>
<dbReference type="AlphaFoldDB" id="A0A1J4KPD5"/>
<keyword evidence="1" id="KW-0472">Membrane</keyword>
<dbReference type="GeneID" id="94834163"/>
<dbReference type="RefSeq" id="XP_068365912.1">
    <property type="nucleotide sequence ID" value="XM_068499459.1"/>
</dbReference>
<reference evidence="2" key="1">
    <citation type="submission" date="2016-10" db="EMBL/GenBank/DDBJ databases">
        <authorList>
            <person name="Benchimol M."/>
            <person name="Almeida L.G."/>
            <person name="Vasconcelos A.T."/>
            <person name="Perreira-Neves A."/>
            <person name="Rosa I.A."/>
            <person name="Tasca T."/>
            <person name="Bogo M.R."/>
            <person name="de Souza W."/>
        </authorList>
    </citation>
    <scope>NUCLEOTIDE SEQUENCE [LARGE SCALE GENOMIC DNA]</scope>
    <source>
        <strain evidence="2">K</strain>
    </source>
</reference>
<dbReference type="EMBL" id="MLAK01000555">
    <property type="protein sequence ID" value="OHT12776.1"/>
    <property type="molecule type" value="Genomic_DNA"/>
</dbReference>
<dbReference type="Proteomes" id="UP000179807">
    <property type="component" value="Unassembled WGS sequence"/>
</dbReference>
<evidence type="ECO:0000313" key="2">
    <source>
        <dbReference type="EMBL" id="OHT12776.1"/>
    </source>
</evidence>
<keyword evidence="1" id="KW-0812">Transmembrane</keyword>
<keyword evidence="1" id="KW-1133">Transmembrane helix</keyword>
<feature type="transmembrane region" description="Helical" evidence="1">
    <location>
        <begin position="14"/>
        <end position="34"/>
    </location>
</feature>
<accession>A0A1J4KPD5</accession>
<evidence type="ECO:0000313" key="3">
    <source>
        <dbReference type="Proteomes" id="UP000179807"/>
    </source>
</evidence>
<comment type="caution">
    <text evidence="2">The sequence shown here is derived from an EMBL/GenBank/DDBJ whole genome shotgun (WGS) entry which is preliminary data.</text>
</comment>
<feature type="transmembrane region" description="Helical" evidence="1">
    <location>
        <begin position="109"/>
        <end position="126"/>
    </location>
</feature>
<keyword evidence="3" id="KW-1185">Reference proteome</keyword>
<dbReference type="VEuPathDB" id="TrichDB:TRFO_17229"/>
<protein>
    <submittedName>
        <fullName evidence="2">Uncharacterized protein</fullName>
    </submittedName>
</protein>
<gene>
    <name evidence="2" type="ORF">TRFO_17229</name>
</gene>